<dbReference type="RefSeq" id="XP_007735525.1">
    <property type="nucleotide sequence ID" value="XM_007737335.1"/>
</dbReference>
<evidence type="ECO:0000313" key="3">
    <source>
        <dbReference type="EMBL" id="EXJ80937.1"/>
    </source>
</evidence>
<name>W9XKB0_9EURO</name>
<accession>W9XKB0</accession>
<evidence type="ECO:0000256" key="1">
    <source>
        <dbReference type="SAM" id="MobiDB-lite"/>
    </source>
</evidence>
<comment type="caution">
    <text evidence="3">The sequence shown here is derived from an EMBL/GenBank/DDBJ whole genome shotgun (WGS) entry which is preliminary data.</text>
</comment>
<dbReference type="Proteomes" id="UP000019478">
    <property type="component" value="Unassembled WGS sequence"/>
</dbReference>
<sequence>MIDNGVYPEGYEHPDGHTQPEPANLDAVHGRLLAPRASLSPSQFTDDDFRAFKQENARASGETTSLQKVFPFIAGNETNHRFEADTPLNNLEPIDKCLGDPKPDRYYGAAPSAIDTKVLHDLAPYIIPSTNTSRPAAPNFFLEAKSPSGLPFVAKNQALYNGVVGARAMHKLQNYGANEATVVYDNNAYSFSTTYQAGPGLLVIYATHPTQSAVPGRTEYHMTQVKAYALTSDRETFVQGVTSYRNIRDLAKENRDAFIDHANQMARRAPADSPSTAFTNSTSSSALQEEHSETSADELALQQTVVKRPRRAHER</sequence>
<feature type="region of interest" description="Disordered" evidence="1">
    <location>
        <begin position="266"/>
        <end position="315"/>
    </location>
</feature>
<dbReference type="AlphaFoldDB" id="W9XKB0"/>
<dbReference type="EMBL" id="AMGY01000006">
    <property type="protein sequence ID" value="EXJ80937.1"/>
    <property type="molecule type" value="Genomic_DNA"/>
</dbReference>
<dbReference type="GeneID" id="19171325"/>
<evidence type="ECO:0000259" key="2">
    <source>
        <dbReference type="Pfam" id="PF25545"/>
    </source>
</evidence>
<dbReference type="InterPro" id="IPR057684">
    <property type="entry name" value="DUF7924"/>
</dbReference>
<reference evidence="3 4" key="1">
    <citation type="submission" date="2013-03" db="EMBL/GenBank/DDBJ databases">
        <title>The Genome Sequence of Capronia epimyces CBS 606.96.</title>
        <authorList>
            <consortium name="The Broad Institute Genomics Platform"/>
            <person name="Cuomo C."/>
            <person name="de Hoog S."/>
            <person name="Gorbushina A."/>
            <person name="Walker B."/>
            <person name="Young S.K."/>
            <person name="Zeng Q."/>
            <person name="Gargeya S."/>
            <person name="Fitzgerald M."/>
            <person name="Haas B."/>
            <person name="Abouelleil A."/>
            <person name="Allen A.W."/>
            <person name="Alvarado L."/>
            <person name="Arachchi H.M."/>
            <person name="Berlin A.M."/>
            <person name="Chapman S.B."/>
            <person name="Gainer-Dewar J."/>
            <person name="Goldberg J."/>
            <person name="Griggs A."/>
            <person name="Gujja S."/>
            <person name="Hansen M."/>
            <person name="Howarth C."/>
            <person name="Imamovic A."/>
            <person name="Ireland A."/>
            <person name="Larimer J."/>
            <person name="McCowan C."/>
            <person name="Murphy C."/>
            <person name="Pearson M."/>
            <person name="Poon T.W."/>
            <person name="Priest M."/>
            <person name="Roberts A."/>
            <person name="Saif S."/>
            <person name="Shea T."/>
            <person name="Sisk P."/>
            <person name="Sykes S."/>
            <person name="Wortman J."/>
            <person name="Nusbaum C."/>
            <person name="Birren B."/>
        </authorList>
    </citation>
    <scope>NUCLEOTIDE SEQUENCE [LARGE SCALE GENOMIC DNA]</scope>
    <source>
        <strain evidence="3 4">CBS 606.96</strain>
    </source>
</reference>
<proteinExistence type="predicted"/>
<dbReference type="eggNOG" id="ENOG502SJYB">
    <property type="taxonomic scope" value="Eukaryota"/>
</dbReference>
<organism evidence="3 4">
    <name type="scientific">Capronia epimyces CBS 606.96</name>
    <dbReference type="NCBI Taxonomy" id="1182542"/>
    <lineage>
        <taxon>Eukaryota</taxon>
        <taxon>Fungi</taxon>
        <taxon>Dikarya</taxon>
        <taxon>Ascomycota</taxon>
        <taxon>Pezizomycotina</taxon>
        <taxon>Eurotiomycetes</taxon>
        <taxon>Chaetothyriomycetidae</taxon>
        <taxon>Chaetothyriales</taxon>
        <taxon>Herpotrichiellaceae</taxon>
        <taxon>Capronia</taxon>
    </lineage>
</organism>
<keyword evidence="4" id="KW-1185">Reference proteome</keyword>
<feature type="domain" description="DUF7924" evidence="2">
    <location>
        <begin position="84"/>
        <end position="252"/>
    </location>
</feature>
<protein>
    <recommendedName>
        <fullName evidence="2">DUF7924 domain-containing protein</fullName>
    </recommendedName>
</protein>
<gene>
    <name evidence="3" type="ORF">A1O3_07225</name>
</gene>
<evidence type="ECO:0000313" key="4">
    <source>
        <dbReference type="Proteomes" id="UP000019478"/>
    </source>
</evidence>
<dbReference type="OrthoDB" id="5393196at2759"/>
<feature type="compositionally biased region" description="Low complexity" evidence="1">
    <location>
        <begin position="273"/>
        <end position="285"/>
    </location>
</feature>
<dbReference type="HOGENOM" id="CLU_023878_0_0_1"/>
<feature type="region of interest" description="Disordered" evidence="1">
    <location>
        <begin position="1"/>
        <end position="23"/>
    </location>
</feature>
<dbReference type="STRING" id="1182542.W9XKB0"/>
<dbReference type="Pfam" id="PF25545">
    <property type="entry name" value="DUF7924"/>
    <property type="match status" value="1"/>
</dbReference>